<keyword evidence="4" id="KW-0067">ATP-binding</keyword>
<dbReference type="AlphaFoldDB" id="A0A397VR85"/>
<dbReference type="PROSITE" id="PS50011">
    <property type="entry name" value="PROTEIN_KINASE_DOM"/>
    <property type="match status" value="1"/>
</dbReference>
<dbReference type="PANTHER" id="PTHR44329">
    <property type="entry name" value="SERINE/THREONINE-PROTEIN KINASE TNNI3K-RELATED"/>
    <property type="match status" value="1"/>
</dbReference>
<keyword evidence="7" id="KW-1185">Reference proteome</keyword>
<keyword evidence="1" id="KW-0808">Transferase</keyword>
<dbReference type="OrthoDB" id="203401at2759"/>
<dbReference type="InterPro" id="IPR000719">
    <property type="entry name" value="Prot_kinase_dom"/>
</dbReference>
<sequence>MENSWLEDAISREEIHFIAYDEFTHLEKIVESTSSSIYKAEWENYGLTIALKTIKEAYIRKDIFEEFVRELKHLQSIRFHENISHFYGISKDPDGYYKLVLQYANNGNLRDYLKDNFQKLQWIDKFRIAKEIAKGLVCLHNNGMMHRDLHSRNVLIHGGSALIADFGLAKLETSTSVSPSYFHGITAFMEPKCFVDQTYKRNTKSDVYSYGVILWEISSGRKPFQTFKSREAIAIQIFRGNREKPVEGTPSEYIELYTQCWDGVPDKRPDMKTALNIINQLEQKDSNKEISRSLKGLLDIAIFDNHINYHDYDEFSEITKIDEEEFGSVYKSVWNKNNRLMIVLKCLKVKEDYLNELIVQNFANKVLLSFLMYGQTSINATQCI</sequence>
<name>A0A397VR85_9GLOM</name>
<evidence type="ECO:0000259" key="5">
    <source>
        <dbReference type="PROSITE" id="PS50011"/>
    </source>
</evidence>
<dbReference type="EMBL" id="QKWP01000223">
    <property type="protein sequence ID" value="RIB24271.1"/>
    <property type="molecule type" value="Genomic_DNA"/>
</dbReference>
<keyword evidence="2" id="KW-0547">Nucleotide-binding</keyword>
<evidence type="ECO:0000256" key="2">
    <source>
        <dbReference type="ARBA" id="ARBA00022741"/>
    </source>
</evidence>
<dbReference type="Proteomes" id="UP000266673">
    <property type="component" value="Unassembled WGS sequence"/>
</dbReference>
<dbReference type="STRING" id="44941.A0A397VR85"/>
<gene>
    <name evidence="6" type="ORF">C2G38_701447</name>
</gene>
<dbReference type="InterPro" id="IPR051681">
    <property type="entry name" value="Ser/Thr_Kinases-Pseudokinases"/>
</dbReference>
<dbReference type="Gene3D" id="1.10.510.10">
    <property type="entry name" value="Transferase(Phosphotransferase) domain 1"/>
    <property type="match status" value="1"/>
</dbReference>
<evidence type="ECO:0000313" key="7">
    <source>
        <dbReference type="Proteomes" id="UP000266673"/>
    </source>
</evidence>
<organism evidence="6 7">
    <name type="scientific">Gigaspora rosea</name>
    <dbReference type="NCBI Taxonomy" id="44941"/>
    <lineage>
        <taxon>Eukaryota</taxon>
        <taxon>Fungi</taxon>
        <taxon>Fungi incertae sedis</taxon>
        <taxon>Mucoromycota</taxon>
        <taxon>Glomeromycotina</taxon>
        <taxon>Glomeromycetes</taxon>
        <taxon>Diversisporales</taxon>
        <taxon>Gigasporaceae</taxon>
        <taxon>Gigaspora</taxon>
    </lineage>
</organism>
<keyword evidence="3 6" id="KW-0418">Kinase</keyword>
<dbReference type="PRINTS" id="PR00109">
    <property type="entry name" value="TYRKINASE"/>
</dbReference>
<accession>A0A397VR85</accession>
<dbReference type="GO" id="GO:0004674">
    <property type="term" value="F:protein serine/threonine kinase activity"/>
    <property type="evidence" value="ECO:0007669"/>
    <property type="project" value="TreeGrafter"/>
</dbReference>
<comment type="caution">
    <text evidence="6">The sequence shown here is derived from an EMBL/GenBank/DDBJ whole genome shotgun (WGS) entry which is preliminary data.</text>
</comment>
<evidence type="ECO:0000256" key="1">
    <source>
        <dbReference type="ARBA" id="ARBA00022679"/>
    </source>
</evidence>
<proteinExistence type="predicted"/>
<dbReference type="PANTHER" id="PTHR44329:SF288">
    <property type="entry name" value="MITOGEN-ACTIVATED PROTEIN KINASE KINASE KINASE 20"/>
    <property type="match status" value="1"/>
</dbReference>
<dbReference type="SUPFAM" id="SSF56112">
    <property type="entry name" value="Protein kinase-like (PK-like)"/>
    <property type="match status" value="1"/>
</dbReference>
<evidence type="ECO:0000256" key="4">
    <source>
        <dbReference type="ARBA" id="ARBA00022840"/>
    </source>
</evidence>
<dbReference type="InterPro" id="IPR001245">
    <property type="entry name" value="Ser-Thr/Tyr_kinase_cat_dom"/>
</dbReference>
<dbReference type="Pfam" id="PF07714">
    <property type="entry name" value="PK_Tyr_Ser-Thr"/>
    <property type="match status" value="1"/>
</dbReference>
<dbReference type="InterPro" id="IPR011009">
    <property type="entry name" value="Kinase-like_dom_sf"/>
</dbReference>
<protein>
    <submittedName>
        <fullName evidence="6">Kinase-like domain-containing protein</fullName>
    </submittedName>
</protein>
<feature type="domain" description="Protein kinase" evidence="5">
    <location>
        <begin position="23"/>
        <end position="282"/>
    </location>
</feature>
<evidence type="ECO:0000313" key="6">
    <source>
        <dbReference type="EMBL" id="RIB24271.1"/>
    </source>
</evidence>
<evidence type="ECO:0000256" key="3">
    <source>
        <dbReference type="ARBA" id="ARBA00022777"/>
    </source>
</evidence>
<reference evidence="6 7" key="1">
    <citation type="submission" date="2018-06" db="EMBL/GenBank/DDBJ databases">
        <title>Comparative genomics reveals the genomic features of Rhizophagus irregularis, R. cerebriforme, R. diaphanum and Gigaspora rosea, and their symbiotic lifestyle signature.</title>
        <authorList>
            <person name="Morin E."/>
            <person name="San Clemente H."/>
            <person name="Chen E.C.H."/>
            <person name="De La Providencia I."/>
            <person name="Hainaut M."/>
            <person name="Kuo A."/>
            <person name="Kohler A."/>
            <person name="Murat C."/>
            <person name="Tang N."/>
            <person name="Roy S."/>
            <person name="Loubradou J."/>
            <person name="Henrissat B."/>
            <person name="Grigoriev I.V."/>
            <person name="Corradi N."/>
            <person name="Roux C."/>
            <person name="Martin F.M."/>
        </authorList>
    </citation>
    <scope>NUCLEOTIDE SEQUENCE [LARGE SCALE GENOMIC DNA]</scope>
    <source>
        <strain evidence="6 7">DAOM 194757</strain>
    </source>
</reference>
<dbReference type="GO" id="GO:0005524">
    <property type="term" value="F:ATP binding"/>
    <property type="evidence" value="ECO:0007669"/>
    <property type="project" value="UniProtKB-KW"/>
</dbReference>